<keyword evidence="4" id="KW-0548">Nucleotidyltransferase</keyword>
<name>A0A2G8LRI3_STIJA</name>
<dbReference type="SUPFAM" id="SSF47113">
    <property type="entry name" value="Histone-fold"/>
    <property type="match status" value="1"/>
</dbReference>
<keyword evidence="8" id="KW-0539">Nucleus</keyword>
<dbReference type="EMBL" id="MRZV01000004">
    <property type="protein sequence ID" value="PIK62859.1"/>
    <property type="molecule type" value="Genomic_DNA"/>
</dbReference>
<keyword evidence="3" id="KW-0808">Transferase</keyword>
<evidence type="ECO:0000313" key="14">
    <source>
        <dbReference type="EMBL" id="PIK62859.1"/>
    </source>
</evidence>
<dbReference type="GO" id="GO:0003677">
    <property type="term" value="F:DNA binding"/>
    <property type="evidence" value="ECO:0007669"/>
    <property type="project" value="UniProtKB-KW"/>
</dbReference>
<evidence type="ECO:0000256" key="10">
    <source>
        <dbReference type="ARBA" id="ARBA00062516"/>
    </source>
</evidence>
<evidence type="ECO:0000256" key="5">
    <source>
        <dbReference type="ARBA" id="ARBA00022990"/>
    </source>
</evidence>
<comment type="subunit">
    <text evidence="10">Heterodimer with POLE3; binds to DNA. Component of the CHRAC ISWI chromatin remodeling complex at least composed of SMARCA5/SNF2H, BAZ1A/ACF1, CHRAC1 and POLE3; the complex preferentially binds DNA through the CHRAC1-POLE3 heterodimer and possesses ATP-dependent nucleosome-remodeling activity. Within the complex, the heterodimer with POLE3 interacts with SMARCA5/SNF2H; the interaction is direct and enhances nucleosome sliding activity by the SMARCA5/SNF2H and BAZ1A/ACF1 interaction. Within the complex, the heterodimer with POLE3 interacts with BAZ1A/ACF1; the interactions are direct.</text>
</comment>
<evidence type="ECO:0000256" key="9">
    <source>
        <dbReference type="ARBA" id="ARBA00059032"/>
    </source>
</evidence>
<dbReference type="GO" id="GO:0016779">
    <property type="term" value="F:nucleotidyltransferase activity"/>
    <property type="evidence" value="ECO:0007669"/>
    <property type="project" value="UniProtKB-KW"/>
</dbReference>
<evidence type="ECO:0000256" key="1">
    <source>
        <dbReference type="ARBA" id="ARBA00004123"/>
    </source>
</evidence>
<dbReference type="AlphaFoldDB" id="A0A2G8LRI3"/>
<accession>A0A2G8LRI3</accession>
<protein>
    <recommendedName>
        <fullName evidence="11">Chromatin accessibility complex protein 1</fullName>
    </recommendedName>
    <alternativeName>
        <fullName evidence="12">DNA polymerase epsilon subunit p15</fullName>
    </alternativeName>
</protein>
<evidence type="ECO:0000256" key="4">
    <source>
        <dbReference type="ARBA" id="ARBA00022695"/>
    </source>
</evidence>
<reference evidence="14 15" key="1">
    <citation type="journal article" date="2017" name="PLoS Biol.">
        <title>The sea cucumber genome provides insights into morphological evolution and visceral regeneration.</title>
        <authorList>
            <person name="Zhang X."/>
            <person name="Sun L."/>
            <person name="Yuan J."/>
            <person name="Sun Y."/>
            <person name="Gao Y."/>
            <person name="Zhang L."/>
            <person name="Li S."/>
            <person name="Dai H."/>
            <person name="Hamel J.F."/>
            <person name="Liu C."/>
            <person name="Yu Y."/>
            <person name="Liu S."/>
            <person name="Lin W."/>
            <person name="Guo K."/>
            <person name="Jin S."/>
            <person name="Xu P."/>
            <person name="Storey K.B."/>
            <person name="Huan P."/>
            <person name="Zhang T."/>
            <person name="Zhou Y."/>
            <person name="Zhang J."/>
            <person name="Lin C."/>
            <person name="Li X."/>
            <person name="Xing L."/>
            <person name="Huo D."/>
            <person name="Sun M."/>
            <person name="Wang L."/>
            <person name="Mercier A."/>
            <person name="Li F."/>
            <person name="Yang H."/>
            <person name="Xiang J."/>
        </authorList>
    </citation>
    <scope>NUCLEOTIDE SEQUENCE [LARGE SCALE GENOMIC DNA]</scope>
    <source>
        <strain evidence="14">Shaxun</strain>
        <tissue evidence="14">Muscle</tissue>
    </source>
</reference>
<dbReference type="Gene3D" id="1.10.20.10">
    <property type="entry name" value="Histone, subunit A"/>
    <property type="match status" value="1"/>
</dbReference>
<evidence type="ECO:0000259" key="13">
    <source>
        <dbReference type="Pfam" id="PF00808"/>
    </source>
</evidence>
<keyword evidence="6" id="KW-0175">Coiled coil</keyword>
<evidence type="ECO:0000256" key="6">
    <source>
        <dbReference type="ARBA" id="ARBA00023054"/>
    </source>
</evidence>
<evidence type="ECO:0000256" key="2">
    <source>
        <dbReference type="ARBA" id="ARBA00022553"/>
    </source>
</evidence>
<keyword evidence="5" id="KW-0007">Acetylation</keyword>
<dbReference type="PANTHER" id="PTHR10252:SF54">
    <property type="entry name" value="CHROMATIN ACCESSIBILITY COMPLEX PROTEIN 1"/>
    <property type="match status" value="1"/>
</dbReference>
<proteinExistence type="predicted"/>
<organism evidence="14 15">
    <name type="scientific">Stichopus japonicus</name>
    <name type="common">Sea cucumber</name>
    <dbReference type="NCBI Taxonomy" id="307972"/>
    <lineage>
        <taxon>Eukaryota</taxon>
        <taxon>Metazoa</taxon>
        <taxon>Echinodermata</taxon>
        <taxon>Eleutherozoa</taxon>
        <taxon>Echinozoa</taxon>
        <taxon>Holothuroidea</taxon>
        <taxon>Aspidochirotacea</taxon>
        <taxon>Aspidochirotida</taxon>
        <taxon>Stichopodidae</taxon>
        <taxon>Apostichopus</taxon>
    </lineage>
</organism>
<dbReference type="GO" id="GO:0008623">
    <property type="term" value="C:CHRAC"/>
    <property type="evidence" value="ECO:0007669"/>
    <property type="project" value="TreeGrafter"/>
</dbReference>
<dbReference type="GO" id="GO:0006261">
    <property type="term" value="P:DNA-templated DNA replication"/>
    <property type="evidence" value="ECO:0007669"/>
    <property type="project" value="TreeGrafter"/>
</dbReference>
<comment type="subcellular location">
    <subcellularLocation>
        <location evidence="1">Nucleus</location>
    </subcellularLocation>
</comment>
<comment type="function">
    <text evidence="9">Forms a complex with DNA polymerase epsilon subunit POLE3 and binds naked DNA, which is then incorporated into chromatin, aided by the nucleosome remodeling activity of ISWI/SNF2H and ACF1. Does not enhance nucleosome sliding activity of the ACF-5 ISWI chromatin remodeling complex.</text>
</comment>
<evidence type="ECO:0000256" key="8">
    <source>
        <dbReference type="ARBA" id="ARBA00023242"/>
    </source>
</evidence>
<evidence type="ECO:0000256" key="3">
    <source>
        <dbReference type="ARBA" id="ARBA00022679"/>
    </source>
</evidence>
<dbReference type="Proteomes" id="UP000230750">
    <property type="component" value="Unassembled WGS sequence"/>
</dbReference>
<dbReference type="GO" id="GO:0006338">
    <property type="term" value="P:chromatin remodeling"/>
    <property type="evidence" value="ECO:0007669"/>
    <property type="project" value="TreeGrafter"/>
</dbReference>
<sequence length="111" mass="12535">MIKAEKEQKPFSGGLPTARIRTIMKSSPEIDVISQESLHLITKATELFVHALSQEGHRKTGKDVTYKCLAQVVEEHDSFQFLSDILPQKVKVRDFYQSLQEEGSTDTITLS</sequence>
<dbReference type="OrthoDB" id="1291358at2759"/>
<evidence type="ECO:0000256" key="12">
    <source>
        <dbReference type="ARBA" id="ARBA00083235"/>
    </source>
</evidence>
<feature type="domain" description="Transcription factor CBF/NF-Y/archaeal histone" evidence="13">
    <location>
        <begin position="15"/>
        <end position="62"/>
    </location>
</feature>
<comment type="caution">
    <text evidence="14">The sequence shown here is derived from an EMBL/GenBank/DDBJ whole genome shotgun (WGS) entry which is preliminary data.</text>
</comment>
<keyword evidence="15" id="KW-1185">Reference proteome</keyword>
<dbReference type="GO" id="GO:0046982">
    <property type="term" value="F:protein heterodimerization activity"/>
    <property type="evidence" value="ECO:0007669"/>
    <property type="project" value="InterPro"/>
</dbReference>
<dbReference type="Pfam" id="PF00808">
    <property type="entry name" value="CBFD_NFYB_HMF"/>
    <property type="match status" value="1"/>
</dbReference>
<keyword evidence="7" id="KW-0238">DNA-binding</keyword>
<dbReference type="CDD" id="cd22924">
    <property type="entry name" value="HFD_CHRAC1-like"/>
    <property type="match status" value="1"/>
</dbReference>
<dbReference type="InterPro" id="IPR009072">
    <property type="entry name" value="Histone-fold"/>
</dbReference>
<dbReference type="FunFam" id="1.10.20.10:FF:000048">
    <property type="entry name" value="Chromatin accessibility complex subunit 1"/>
    <property type="match status" value="1"/>
</dbReference>
<keyword evidence="2" id="KW-0597">Phosphoprotein</keyword>
<evidence type="ECO:0000256" key="11">
    <source>
        <dbReference type="ARBA" id="ARBA00071805"/>
    </source>
</evidence>
<dbReference type="InterPro" id="IPR003958">
    <property type="entry name" value="CBFA_NFYB_domain"/>
</dbReference>
<gene>
    <name evidence="14" type="ORF">BSL78_00193</name>
</gene>
<evidence type="ECO:0000313" key="15">
    <source>
        <dbReference type="Proteomes" id="UP000230750"/>
    </source>
</evidence>
<dbReference type="STRING" id="307972.A0A2G8LRI3"/>
<dbReference type="PANTHER" id="PTHR10252">
    <property type="entry name" value="HISTONE-LIKE TRANSCRIPTION FACTOR CCAAT-RELATED"/>
    <property type="match status" value="1"/>
</dbReference>
<evidence type="ECO:0000256" key="7">
    <source>
        <dbReference type="ARBA" id="ARBA00023125"/>
    </source>
</evidence>
<dbReference type="InterPro" id="IPR050568">
    <property type="entry name" value="Transcr_DNA_Rep_Reg"/>
</dbReference>